<evidence type="ECO:0000313" key="2">
    <source>
        <dbReference type="Proteomes" id="UP001589867"/>
    </source>
</evidence>
<accession>A0ABV6M411</accession>
<reference evidence="1 2" key="1">
    <citation type="submission" date="2024-09" db="EMBL/GenBank/DDBJ databases">
        <authorList>
            <person name="Sun Q."/>
            <person name="Mori K."/>
        </authorList>
    </citation>
    <scope>NUCLEOTIDE SEQUENCE [LARGE SCALE GENOMIC DNA]</scope>
    <source>
        <strain evidence="1 2">TBRC 3947</strain>
    </source>
</reference>
<name>A0ABV6M411_9ACTN</name>
<protein>
    <submittedName>
        <fullName evidence="1">Uncharacterized protein</fullName>
    </submittedName>
</protein>
<feature type="non-terminal residue" evidence="1">
    <location>
        <position position="1"/>
    </location>
</feature>
<dbReference type="Proteomes" id="UP001589867">
    <property type="component" value="Unassembled WGS sequence"/>
</dbReference>
<dbReference type="RefSeq" id="WP_377252166.1">
    <property type="nucleotide sequence ID" value="NZ_JBHLUH010000032.1"/>
</dbReference>
<keyword evidence="2" id="KW-1185">Reference proteome</keyword>
<dbReference type="EMBL" id="JBHLUH010000032">
    <property type="protein sequence ID" value="MFC0529425.1"/>
    <property type="molecule type" value="Genomic_DNA"/>
</dbReference>
<sequence>STLAEKVHDNRFLRLLCHMLQAGYLEDWVYHATLSGAPQGGGATRKVHVVSGSRRLEVRLMPGT</sequence>
<gene>
    <name evidence="1" type="ORF">ACFFIA_17360</name>
</gene>
<evidence type="ECO:0000313" key="1">
    <source>
        <dbReference type="EMBL" id="MFC0529425.1"/>
    </source>
</evidence>
<proteinExistence type="predicted"/>
<comment type="caution">
    <text evidence="1">The sequence shown here is derived from an EMBL/GenBank/DDBJ whole genome shotgun (WGS) entry which is preliminary data.</text>
</comment>
<organism evidence="1 2">
    <name type="scientific">Phytohabitans kaempferiae</name>
    <dbReference type="NCBI Taxonomy" id="1620943"/>
    <lineage>
        <taxon>Bacteria</taxon>
        <taxon>Bacillati</taxon>
        <taxon>Actinomycetota</taxon>
        <taxon>Actinomycetes</taxon>
        <taxon>Micromonosporales</taxon>
        <taxon>Micromonosporaceae</taxon>
    </lineage>
</organism>